<evidence type="ECO:0000259" key="8">
    <source>
        <dbReference type="Pfam" id="PF01052"/>
    </source>
</evidence>
<dbReference type="GO" id="GO:0009425">
    <property type="term" value="C:bacterial-type flagellum basal body"/>
    <property type="evidence" value="ECO:0007669"/>
    <property type="project" value="InterPro"/>
</dbReference>
<dbReference type="OrthoDB" id="5956226at2"/>
<dbReference type="PANTHER" id="PTHR43484">
    <property type="match status" value="1"/>
</dbReference>
<comment type="subcellular location">
    <subcellularLocation>
        <location evidence="1">Cell membrane</location>
        <topology evidence="1">Peripheral membrane protein</topology>
        <orientation evidence="1">Cytoplasmic side</orientation>
    </subcellularLocation>
</comment>
<keyword evidence="4" id="KW-1003">Cell membrane</keyword>
<gene>
    <name evidence="9" type="ORF">E1B00_13085</name>
</gene>
<evidence type="ECO:0000256" key="2">
    <source>
        <dbReference type="ARBA" id="ARBA00009226"/>
    </source>
</evidence>
<organism evidence="9 10">
    <name type="scientific">Arenimonas terrae</name>
    <dbReference type="NCBI Taxonomy" id="2546226"/>
    <lineage>
        <taxon>Bacteria</taxon>
        <taxon>Pseudomonadati</taxon>
        <taxon>Pseudomonadota</taxon>
        <taxon>Gammaproteobacteria</taxon>
        <taxon>Lysobacterales</taxon>
        <taxon>Lysobacteraceae</taxon>
        <taxon>Arenimonas</taxon>
    </lineage>
</organism>
<keyword evidence="10" id="KW-1185">Reference proteome</keyword>
<dbReference type="GO" id="GO:0006935">
    <property type="term" value="P:chemotaxis"/>
    <property type="evidence" value="ECO:0007669"/>
    <property type="project" value="UniProtKB-KW"/>
</dbReference>
<dbReference type="SUPFAM" id="SSF101801">
    <property type="entry name" value="Surface presentation of antigens (SPOA)"/>
    <property type="match status" value="1"/>
</dbReference>
<evidence type="ECO:0000256" key="1">
    <source>
        <dbReference type="ARBA" id="ARBA00004413"/>
    </source>
</evidence>
<dbReference type="EMBL" id="SMDR01000003">
    <property type="protein sequence ID" value="TNJ33227.1"/>
    <property type="molecule type" value="Genomic_DNA"/>
</dbReference>
<dbReference type="GO" id="GO:0003774">
    <property type="term" value="F:cytoskeletal motor activity"/>
    <property type="evidence" value="ECO:0007669"/>
    <property type="project" value="InterPro"/>
</dbReference>
<dbReference type="Pfam" id="PF01052">
    <property type="entry name" value="FliMN_C"/>
    <property type="match status" value="1"/>
</dbReference>
<keyword evidence="5" id="KW-0145">Chemotaxis</keyword>
<comment type="caution">
    <text evidence="9">The sequence shown here is derived from an EMBL/GenBank/DDBJ whole genome shotgun (WGS) entry which is preliminary data.</text>
</comment>
<dbReference type="RefSeq" id="WP_139449486.1">
    <property type="nucleotide sequence ID" value="NZ_SMDR01000003.1"/>
</dbReference>
<dbReference type="Proteomes" id="UP000305760">
    <property type="component" value="Unassembled WGS sequence"/>
</dbReference>
<keyword evidence="7" id="KW-0472">Membrane</keyword>
<proteinExistence type="inferred from homology"/>
<comment type="similarity">
    <text evidence="2">Belongs to the FliN/MopA/SpaO family.</text>
</comment>
<feature type="domain" description="Flagellar motor switch protein FliN-like C-terminal" evidence="8">
    <location>
        <begin position="22"/>
        <end position="91"/>
    </location>
</feature>
<dbReference type="AlphaFoldDB" id="A0A5C4RRQ0"/>
<dbReference type="InterPro" id="IPR001172">
    <property type="entry name" value="FliN_T3SS_HrcQb"/>
</dbReference>
<evidence type="ECO:0000256" key="7">
    <source>
        <dbReference type="ARBA" id="ARBA00023136"/>
    </source>
</evidence>
<dbReference type="Gene3D" id="2.30.330.10">
    <property type="entry name" value="SpoA-like"/>
    <property type="match status" value="1"/>
</dbReference>
<dbReference type="GO" id="GO:0005886">
    <property type="term" value="C:plasma membrane"/>
    <property type="evidence" value="ECO:0007669"/>
    <property type="project" value="UniProtKB-SubCell"/>
</dbReference>
<dbReference type="InterPro" id="IPR051469">
    <property type="entry name" value="FliN/MopA/SpaO"/>
</dbReference>
<evidence type="ECO:0000256" key="5">
    <source>
        <dbReference type="ARBA" id="ARBA00022500"/>
    </source>
</evidence>
<evidence type="ECO:0000313" key="9">
    <source>
        <dbReference type="EMBL" id="TNJ33227.1"/>
    </source>
</evidence>
<dbReference type="InterPro" id="IPR036429">
    <property type="entry name" value="SpoA-like_sf"/>
</dbReference>
<evidence type="ECO:0000313" key="10">
    <source>
        <dbReference type="Proteomes" id="UP000305760"/>
    </source>
</evidence>
<dbReference type="PRINTS" id="PR00956">
    <property type="entry name" value="FLGMOTORFLIN"/>
</dbReference>
<sequence length="92" mass="9844">MTQNRTKDPSPQGSTLTADIEMVGHIEVSLEARIGTVTTTIGRLFELKAGDVVGMNEVLDAPVTLLLNGKAVARAELLAVEDHYGVRILEVS</sequence>
<evidence type="ECO:0000256" key="4">
    <source>
        <dbReference type="ARBA" id="ARBA00022475"/>
    </source>
</evidence>
<evidence type="ECO:0000256" key="6">
    <source>
        <dbReference type="ARBA" id="ARBA00022779"/>
    </source>
</evidence>
<reference evidence="9 10" key="1">
    <citation type="submission" date="2019-03" db="EMBL/GenBank/DDBJ databases">
        <title>Arenimonas daejeonensis sp. nov., isolated from compost.</title>
        <authorList>
            <person name="Jeon C.O."/>
        </authorList>
    </citation>
    <scope>NUCLEOTIDE SEQUENCE [LARGE SCALE GENOMIC DNA]</scope>
    <source>
        <strain evidence="9 10">R29</strain>
    </source>
</reference>
<evidence type="ECO:0000256" key="3">
    <source>
        <dbReference type="ARBA" id="ARBA00021897"/>
    </source>
</evidence>
<dbReference type="GO" id="GO:0071973">
    <property type="term" value="P:bacterial-type flagellum-dependent cell motility"/>
    <property type="evidence" value="ECO:0007669"/>
    <property type="project" value="InterPro"/>
</dbReference>
<name>A0A5C4RRQ0_9GAMM</name>
<keyword evidence="6" id="KW-0283">Flagellar rotation</keyword>
<dbReference type="InterPro" id="IPR001543">
    <property type="entry name" value="FliN-like_C"/>
</dbReference>
<dbReference type="PANTHER" id="PTHR43484:SF1">
    <property type="entry name" value="FLAGELLAR MOTOR SWITCH PROTEIN FLIN"/>
    <property type="match status" value="1"/>
</dbReference>
<protein>
    <recommendedName>
        <fullName evidence="3">Flagellar motor switch protein FliN</fullName>
    </recommendedName>
</protein>
<accession>A0A5C4RRQ0</accession>